<keyword evidence="3" id="KW-1185">Reference proteome</keyword>
<evidence type="ECO:0000313" key="3">
    <source>
        <dbReference type="Proteomes" id="UP001529369"/>
    </source>
</evidence>
<dbReference type="RefSeq" id="WP_290315776.1">
    <property type="nucleotide sequence ID" value="NZ_JAUFPN010000058.1"/>
</dbReference>
<dbReference type="EMBL" id="JAUFPN010000058">
    <property type="protein sequence ID" value="MDN3563986.1"/>
    <property type="molecule type" value="Genomic_DNA"/>
</dbReference>
<evidence type="ECO:0000313" key="2">
    <source>
        <dbReference type="EMBL" id="MDN3563986.1"/>
    </source>
</evidence>
<organism evidence="2 3">
    <name type="scientific">Paeniroseomonas aquatica</name>
    <dbReference type="NCBI Taxonomy" id="373043"/>
    <lineage>
        <taxon>Bacteria</taxon>
        <taxon>Pseudomonadati</taxon>
        <taxon>Pseudomonadota</taxon>
        <taxon>Alphaproteobacteria</taxon>
        <taxon>Acetobacterales</taxon>
        <taxon>Acetobacteraceae</taxon>
        <taxon>Paeniroseomonas</taxon>
    </lineage>
</organism>
<evidence type="ECO:0000256" key="1">
    <source>
        <dbReference type="ARBA" id="ARBA00006987"/>
    </source>
</evidence>
<dbReference type="Gene3D" id="3.40.190.150">
    <property type="entry name" value="Bordetella uptake gene, domain 1"/>
    <property type="match status" value="1"/>
</dbReference>
<dbReference type="InterPro" id="IPR005064">
    <property type="entry name" value="BUG"/>
</dbReference>
<dbReference type="PANTHER" id="PTHR42928">
    <property type="entry name" value="TRICARBOXYLATE-BINDING PROTEIN"/>
    <property type="match status" value="1"/>
</dbReference>
<sequence>MDGIGRRGTLLGAPLLLAAGLRPAAAQAWPARPVRFVVGFAAGGANDIMARLLAARLGERLPGTTFLVENRPGAGTLLAAEHVARAAPDGHTFLYASSSTLITLLVNRGAGLNPTQDFAAVAMAQSSPLLLVSRPDFPARTLPEVIRLARERPGRLTVSHPGTGGINHLSLAVLMRREGIELTLVPFNGNQPALTALVRGDVDLASDSLFATRTLREAGTIRPIAITSAGRSPAMPEVPTFAEAMPGYEVTFWGGLLAPRGTPEAVLDQLNREVDAVLRLPEVAERVRGFGADPVGGDRAHYTRVIAEDWERWGGVVRDLGLRGD</sequence>
<comment type="similarity">
    <text evidence="1">Belongs to the UPF0065 (bug) family.</text>
</comment>
<dbReference type="PIRSF" id="PIRSF017082">
    <property type="entry name" value="YflP"/>
    <property type="match status" value="1"/>
</dbReference>
<accession>A0ABT8A3P9</accession>
<protein>
    <submittedName>
        <fullName evidence="2">Tripartite tricarboxylate transporter substrate binding protein</fullName>
    </submittedName>
</protein>
<dbReference type="SUPFAM" id="SSF53850">
    <property type="entry name" value="Periplasmic binding protein-like II"/>
    <property type="match status" value="1"/>
</dbReference>
<dbReference type="Proteomes" id="UP001529369">
    <property type="component" value="Unassembled WGS sequence"/>
</dbReference>
<reference evidence="3" key="1">
    <citation type="journal article" date="2019" name="Int. J. Syst. Evol. Microbiol.">
        <title>The Global Catalogue of Microorganisms (GCM) 10K type strain sequencing project: providing services to taxonomists for standard genome sequencing and annotation.</title>
        <authorList>
            <consortium name="The Broad Institute Genomics Platform"/>
            <consortium name="The Broad Institute Genome Sequencing Center for Infectious Disease"/>
            <person name="Wu L."/>
            <person name="Ma J."/>
        </authorList>
    </citation>
    <scope>NUCLEOTIDE SEQUENCE [LARGE SCALE GENOMIC DNA]</scope>
    <source>
        <strain evidence="3">CECT 7131</strain>
    </source>
</reference>
<dbReference type="InterPro" id="IPR042100">
    <property type="entry name" value="Bug_dom1"/>
</dbReference>
<name>A0ABT8A3P9_9PROT</name>
<dbReference type="Gene3D" id="3.40.190.10">
    <property type="entry name" value="Periplasmic binding protein-like II"/>
    <property type="match status" value="1"/>
</dbReference>
<dbReference type="CDD" id="cd07012">
    <property type="entry name" value="PBP2_Bug_TTT"/>
    <property type="match status" value="1"/>
</dbReference>
<gene>
    <name evidence="2" type="ORF">QWZ14_06295</name>
</gene>
<comment type="caution">
    <text evidence="2">The sequence shown here is derived from an EMBL/GenBank/DDBJ whole genome shotgun (WGS) entry which is preliminary data.</text>
</comment>
<proteinExistence type="inferred from homology"/>
<dbReference type="Pfam" id="PF03401">
    <property type="entry name" value="TctC"/>
    <property type="match status" value="1"/>
</dbReference>
<dbReference type="PANTHER" id="PTHR42928:SF5">
    <property type="entry name" value="BLR1237 PROTEIN"/>
    <property type="match status" value="1"/>
</dbReference>